<evidence type="ECO:0000256" key="2">
    <source>
        <dbReference type="ARBA" id="ARBA00022490"/>
    </source>
</evidence>
<dbReference type="PROSITE" id="PS50017">
    <property type="entry name" value="DEATH_DOMAIN"/>
    <property type="match status" value="1"/>
</dbReference>
<dbReference type="Gene3D" id="3.40.50.300">
    <property type="entry name" value="P-loop containing nucleotide triphosphate hydrolases"/>
    <property type="match status" value="1"/>
</dbReference>
<dbReference type="InterPro" id="IPR011029">
    <property type="entry name" value="DEATH-like_dom_sf"/>
</dbReference>
<keyword evidence="2" id="KW-0963">Cytoplasm</keyword>
<dbReference type="InterPro" id="IPR027417">
    <property type="entry name" value="P-loop_NTPase"/>
</dbReference>
<keyword evidence="5" id="KW-1185">Reference proteome</keyword>
<dbReference type="SUPFAM" id="SSF47986">
    <property type="entry name" value="DEATH domain"/>
    <property type="match status" value="1"/>
</dbReference>
<dbReference type="InterPro" id="IPR000488">
    <property type="entry name" value="Death_dom"/>
</dbReference>
<sequence length="710" mass="84102">MIDYDNPKTADKAYSMLKTWIQMNVNPSLDDLKTALKKMERFDLIRVIEELTKFTNIPKNCALSKRENCAALKRFYLESCKKTFKLRPSLKHFSSINILHEFVDLSLVDAVSIQRDNINNIEREQFLKKQMSYKPIPYHELFSDEKSLLFISGSAGIGKTWLLKKILLDWSNGFICKNIDLLFYFECNKFNYYQNISSINELVHIFYEDVVKDFDINSYSIMFVIDGLDEFKYLDDLINYSFDCTYPIVKVLSEIQKHKCVVTGRLETTGRIFAVEQYQNMFSHHDDKLIIQIMGFNENSVNNYIEKNVVEDAREYIKRILRESSVAKSMASVPFYLSSMCKIIADLKQDNQFMFLTMTDLYANIFLYFLQKHIHKNDEPFYKIIEKDHNKKYILQICNIAYYLLIQNNVIFSRKEISFFIKKFEEIEQKLFGFVERIETHQGYFYQFSHLSIMEFCASLYAYNNINGEVIVLNKKLRCCLPMIYGLTNKKENTFLYLLGNLSSSNSEKISLVHIFYLSGVDDFNTIFYECFYESQSSITDEIKSFVDKQRRWAISINGGKTSYETTCEIYFVNHFINSGRKLSDLSINKKNLSDDEKNLIIKSSTNVRYVALYHPIKLDNWKPKDKIEELLIYISRYSISKEDFEHCFLPWINVCEELHLSLHYDIDFIKDIYKWLFCLNIKRVMIRYRGESFCSFEQLKSYISNINIK</sequence>
<proteinExistence type="predicted"/>
<protein>
    <submittedName>
        <fullName evidence="6">NACHT, LRR and PYD domains-containing protein 3 isoform X3</fullName>
    </submittedName>
</protein>
<dbReference type="Pfam" id="PF05729">
    <property type="entry name" value="NACHT"/>
    <property type="match status" value="1"/>
</dbReference>
<comment type="subcellular location">
    <subcellularLocation>
        <location evidence="1">Cytoplasm</location>
    </subcellularLocation>
</comment>
<dbReference type="PANTHER" id="PTHR45690">
    <property type="entry name" value="NACHT, LRR AND PYD DOMAINS-CONTAINING PROTEIN 12"/>
    <property type="match status" value="1"/>
</dbReference>
<evidence type="ECO:0000259" key="4">
    <source>
        <dbReference type="PROSITE" id="PS50017"/>
    </source>
</evidence>
<dbReference type="InterPro" id="IPR050637">
    <property type="entry name" value="NLRP_innate_immun_reg"/>
</dbReference>
<evidence type="ECO:0000313" key="6">
    <source>
        <dbReference type="RefSeq" id="XP_065673079.1"/>
    </source>
</evidence>
<dbReference type="SUPFAM" id="SSF52540">
    <property type="entry name" value="P-loop containing nucleoside triphosphate hydrolases"/>
    <property type="match status" value="1"/>
</dbReference>
<dbReference type="Proteomes" id="UP001652625">
    <property type="component" value="Chromosome 13"/>
</dbReference>
<evidence type="ECO:0000313" key="5">
    <source>
        <dbReference type="Proteomes" id="UP001652625"/>
    </source>
</evidence>
<keyword evidence="3" id="KW-0677">Repeat</keyword>
<reference evidence="6" key="1">
    <citation type="submission" date="2025-08" db="UniProtKB">
        <authorList>
            <consortium name="RefSeq"/>
        </authorList>
    </citation>
    <scope>IDENTIFICATION</scope>
</reference>
<dbReference type="Gene3D" id="1.10.533.10">
    <property type="entry name" value="Death Domain, Fas"/>
    <property type="match status" value="1"/>
</dbReference>
<name>A0ABM4DF85_HYDVU</name>
<dbReference type="GeneID" id="105844490"/>
<evidence type="ECO:0000256" key="3">
    <source>
        <dbReference type="ARBA" id="ARBA00022737"/>
    </source>
</evidence>
<evidence type="ECO:0000256" key="1">
    <source>
        <dbReference type="ARBA" id="ARBA00004496"/>
    </source>
</evidence>
<gene>
    <name evidence="6" type="primary">LOC105844490</name>
</gene>
<organism evidence="5 6">
    <name type="scientific">Hydra vulgaris</name>
    <name type="common">Hydra</name>
    <name type="synonym">Hydra attenuata</name>
    <dbReference type="NCBI Taxonomy" id="6087"/>
    <lineage>
        <taxon>Eukaryota</taxon>
        <taxon>Metazoa</taxon>
        <taxon>Cnidaria</taxon>
        <taxon>Hydrozoa</taxon>
        <taxon>Hydroidolina</taxon>
        <taxon>Anthoathecata</taxon>
        <taxon>Aplanulata</taxon>
        <taxon>Hydridae</taxon>
        <taxon>Hydra</taxon>
    </lineage>
</organism>
<accession>A0ABM4DF85</accession>
<dbReference type="PANTHER" id="PTHR45690:SF19">
    <property type="entry name" value="NACHT, LRR AND PYD DOMAINS-CONTAINING PROTEIN 3"/>
    <property type="match status" value="1"/>
</dbReference>
<dbReference type="RefSeq" id="XP_065673079.1">
    <property type="nucleotide sequence ID" value="XM_065817007.1"/>
</dbReference>
<dbReference type="InterPro" id="IPR007111">
    <property type="entry name" value="NACHT_NTPase"/>
</dbReference>
<feature type="domain" description="Death" evidence="4">
    <location>
        <begin position="1"/>
        <end position="52"/>
    </location>
</feature>
<dbReference type="CDD" id="cd01670">
    <property type="entry name" value="Death"/>
    <property type="match status" value="1"/>
</dbReference>